<feature type="transmembrane region" description="Helical" evidence="10">
    <location>
        <begin position="232"/>
        <end position="254"/>
    </location>
</feature>
<keyword evidence="3" id="KW-0808">Transferase</keyword>
<evidence type="ECO:0000256" key="2">
    <source>
        <dbReference type="ARBA" id="ARBA00005441"/>
    </source>
</evidence>
<sequence>MNGESTLECTNNNEPTENFEMKVSFVDPYDQEMVIEPKFADYGSIHSAVDVPHNNPLHALLGPRTVLTSPPTEEPETSGTSKEMVQGDLYQRQPLLVNSTKGDHWGSPKVTTDNDYCIDDDDIQKSGASNGLIRIDMPPPSRDEPRFPQERWKTALAAIAMMFGFLATLVSLSIVHNQVPHDPPLPDVTLDNVPEINPALNVSEYIIMFNVTSCIVCMVFHKHRFIIIRRIFLLMSLLYMYRAITMFVTVLPLANPTYPCAPESNQTTVLQVVRRVVKLSAGFGLSINGDQIYCGDFIYSGHTVILVLSYLVISEYTPKKMWIVGIVYWILSLLGIVLLEMSHAHYTIDVIVAYYITTRLFWLYHTLANNAYLKQSTAHNLLSREWWFWFFQYFEGGVEGPVPIQFEWPLPWPRGLHSKNRDS</sequence>
<feature type="transmembrane region" description="Helical" evidence="10">
    <location>
        <begin position="321"/>
        <end position="339"/>
    </location>
</feature>
<proteinExistence type="inferred from homology"/>
<feature type="transmembrane region" description="Helical" evidence="10">
    <location>
        <begin position="155"/>
        <end position="179"/>
    </location>
</feature>
<feature type="transmembrane region" description="Helical" evidence="10">
    <location>
        <begin position="199"/>
        <end position="220"/>
    </location>
</feature>
<dbReference type="CDD" id="cd01610">
    <property type="entry name" value="PAP2_like"/>
    <property type="match status" value="1"/>
</dbReference>
<evidence type="ECO:0000256" key="1">
    <source>
        <dbReference type="ARBA" id="ARBA00004141"/>
    </source>
</evidence>
<comment type="caution">
    <text evidence="12">The sequence shown here is derived from an EMBL/GenBank/DDBJ whole genome shotgun (WGS) entry which is preliminary data.</text>
</comment>
<keyword evidence="7" id="KW-0443">Lipid metabolism</keyword>
<evidence type="ECO:0000256" key="7">
    <source>
        <dbReference type="ARBA" id="ARBA00023098"/>
    </source>
</evidence>
<gene>
    <name evidence="12" type="ORF">HHI36_019321</name>
</gene>
<evidence type="ECO:0000256" key="3">
    <source>
        <dbReference type="ARBA" id="ARBA00022679"/>
    </source>
</evidence>
<dbReference type="PANTHER" id="PTHR21290">
    <property type="entry name" value="SPHINGOMYELIN SYNTHETASE"/>
    <property type="match status" value="1"/>
</dbReference>
<evidence type="ECO:0000259" key="11">
    <source>
        <dbReference type="Pfam" id="PF14360"/>
    </source>
</evidence>
<organism evidence="12 13">
    <name type="scientific">Cryptolaemus montrouzieri</name>
    <dbReference type="NCBI Taxonomy" id="559131"/>
    <lineage>
        <taxon>Eukaryota</taxon>
        <taxon>Metazoa</taxon>
        <taxon>Ecdysozoa</taxon>
        <taxon>Arthropoda</taxon>
        <taxon>Hexapoda</taxon>
        <taxon>Insecta</taxon>
        <taxon>Pterygota</taxon>
        <taxon>Neoptera</taxon>
        <taxon>Endopterygota</taxon>
        <taxon>Coleoptera</taxon>
        <taxon>Polyphaga</taxon>
        <taxon>Cucujiformia</taxon>
        <taxon>Coccinelloidea</taxon>
        <taxon>Coccinellidae</taxon>
        <taxon>Scymninae</taxon>
        <taxon>Scymnini</taxon>
        <taxon>Cryptolaemus</taxon>
    </lineage>
</organism>
<protein>
    <recommendedName>
        <fullName evidence="11">Sphingomyelin synthase-like domain-containing protein</fullName>
    </recommendedName>
</protein>
<evidence type="ECO:0000256" key="10">
    <source>
        <dbReference type="SAM" id="Phobius"/>
    </source>
</evidence>
<dbReference type="GO" id="GO:0006665">
    <property type="term" value="P:sphingolipid metabolic process"/>
    <property type="evidence" value="ECO:0007669"/>
    <property type="project" value="UniProtKB-KW"/>
</dbReference>
<dbReference type="InterPro" id="IPR025749">
    <property type="entry name" value="Sphingomyelin_synth-like_dom"/>
</dbReference>
<name>A0ABD2P3E0_9CUCU</name>
<accession>A0ABD2P3E0</accession>
<dbReference type="AlphaFoldDB" id="A0ABD2P3E0"/>
<dbReference type="EMBL" id="JABFTP020000165">
    <property type="protein sequence ID" value="KAL3285206.1"/>
    <property type="molecule type" value="Genomic_DNA"/>
</dbReference>
<evidence type="ECO:0000313" key="13">
    <source>
        <dbReference type="Proteomes" id="UP001516400"/>
    </source>
</evidence>
<keyword evidence="8 10" id="KW-0472">Membrane</keyword>
<dbReference type="GO" id="GO:0016020">
    <property type="term" value="C:membrane"/>
    <property type="evidence" value="ECO:0007669"/>
    <property type="project" value="UniProtKB-SubCell"/>
</dbReference>
<keyword evidence="6 10" id="KW-1133">Transmembrane helix</keyword>
<dbReference type="Pfam" id="PF14360">
    <property type="entry name" value="PAP2_C"/>
    <property type="match status" value="1"/>
</dbReference>
<evidence type="ECO:0000256" key="8">
    <source>
        <dbReference type="ARBA" id="ARBA00023136"/>
    </source>
</evidence>
<keyword evidence="13" id="KW-1185">Reference proteome</keyword>
<feature type="domain" description="Sphingomyelin synthase-like" evidence="11">
    <location>
        <begin position="294"/>
        <end position="366"/>
    </location>
</feature>
<dbReference type="GO" id="GO:0016740">
    <property type="term" value="F:transferase activity"/>
    <property type="evidence" value="ECO:0007669"/>
    <property type="project" value="UniProtKB-KW"/>
</dbReference>
<comment type="similarity">
    <text evidence="2">Belongs to the sphingomyelin synthase family.</text>
</comment>
<feature type="compositionally biased region" description="Polar residues" evidence="9">
    <location>
        <begin position="66"/>
        <end position="83"/>
    </location>
</feature>
<feature type="region of interest" description="Disordered" evidence="9">
    <location>
        <begin position="62"/>
        <end position="83"/>
    </location>
</feature>
<keyword evidence="4 10" id="KW-0812">Transmembrane</keyword>
<evidence type="ECO:0000256" key="5">
    <source>
        <dbReference type="ARBA" id="ARBA00022919"/>
    </source>
</evidence>
<evidence type="ECO:0000256" key="9">
    <source>
        <dbReference type="SAM" id="MobiDB-lite"/>
    </source>
</evidence>
<evidence type="ECO:0000256" key="6">
    <source>
        <dbReference type="ARBA" id="ARBA00022989"/>
    </source>
</evidence>
<evidence type="ECO:0000313" key="12">
    <source>
        <dbReference type="EMBL" id="KAL3285206.1"/>
    </source>
</evidence>
<feature type="transmembrane region" description="Helical" evidence="10">
    <location>
        <begin position="297"/>
        <end position="314"/>
    </location>
</feature>
<keyword evidence="5" id="KW-0746">Sphingolipid metabolism</keyword>
<feature type="transmembrane region" description="Helical" evidence="10">
    <location>
        <begin position="345"/>
        <end position="364"/>
    </location>
</feature>
<evidence type="ECO:0000256" key="4">
    <source>
        <dbReference type="ARBA" id="ARBA00022692"/>
    </source>
</evidence>
<dbReference type="Proteomes" id="UP001516400">
    <property type="component" value="Unassembled WGS sequence"/>
</dbReference>
<dbReference type="PANTHER" id="PTHR21290:SF27">
    <property type="entry name" value="PHOSPHATIDYLCHOLINE:CERAMIDE CHOLINEPHOSPHOTRANSFERASE 1"/>
    <property type="match status" value="1"/>
</dbReference>
<comment type="subcellular location">
    <subcellularLocation>
        <location evidence="1">Membrane</location>
        <topology evidence="1">Multi-pass membrane protein</topology>
    </subcellularLocation>
</comment>
<reference evidence="12 13" key="1">
    <citation type="journal article" date="2021" name="BMC Biol.">
        <title>Horizontally acquired antibacterial genes associated with adaptive radiation of ladybird beetles.</title>
        <authorList>
            <person name="Li H.S."/>
            <person name="Tang X.F."/>
            <person name="Huang Y.H."/>
            <person name="Xu Z.Y."/>
            <person name="Chen M.L."/>
            <person name="Du X.Y."/>
            <person name="Qiu B.Y."/>
            <person name="Chen P.T."/>
            <person name="Zhang W."/>
            <person name="Slipinski A."/>
            <person name="Escalona H.E."/>
            <person name="Waterhouse R.M."/>
            <person name="Zwick A."/>
            <person name="Pang H."/>
        </authorList>
    </citation>
    <scope>NUCLEOTIDE SEQUENCE [LARGE SCALE GENOMIC DNA]</scope>
    <source>
        <strain evidence="12">SYSU2018</strain>
    </source>
</reference>
<dbReference type="InterPro" id="IPR045221">
    <property type="entry name" value="Sphingomyelin_synth-like"/>
</dbReference>